<name>A0A392TDJ3_9FABA</name>
<protein>
    <submittedName>
        <fullName evidence="2">Uncharacterized protein</fullName>
    </submittedName>
</protein>
<keyword evidence="3" id="KW-1185">Reference proteome</keyword>
<feature type="non-terminal residue" evidence="2">
    <location>
        <position position="87"/>
    </location>
</feature>
<dbReference type="EMBL" id="LXQA010559319">
    <property type="protein sequence ID" value="MCI59211.1"/>
    <property type="molecule type" value="Genomic_DNA"/>
</dbReference>
<evidence type="ECO:0000313" key="3">
    <source>
        <dbReference type="Proteomes" id="UP000265520"/>
    </source>
</evidence>
<dbReference type="Proteomes" id="UP000265520">
    <property type="component" value="Unassembled WGS sequence"/>
</dbReference>
<reference evidence="2 3" key="1">
    <citation type="journal article" date="2018" name="Front. Plant Sci.">
        <title>Red Clover (Trifolium pratense) and Zigzag Clover (T. medium) - A Picture of Genomic Similarities and Differences.</title>
        <authorList>
            <person name="Dluhosova J."/>
            <person name="Istvanek J."/>
            <person name="Nedelnik J."/>
            <person name="Repkova J."/>
        </authorList>
    </citation>
    <scope>NUCLEOTIDE SEQUENCE [LARGE SCALE GENOMIC DNA]</scope>
    <source>
        <strain evidence="3">cv. 10/8</strain>
        <tissue evidence="2">Leaf</tissue>
    </source>
</reference>
<sequence>STSSTSSTSSSGTSSTSSSISWSVAGGVVTLVCGVVTCVGDVGGVVNCGGGVGSVVNCVGCVVACGSAYGKANERRRFLLATSRSPG</sequence>
<organism evidence="2 3">
    <name type="scientific">Trifolium medium</name>
    <dbReference type="NCBI Taxonomy" id="97028"/>
    <lineage>
        <taxon>Eukaryota</taxon>
        <taxon>Viridiplantae</taxon>
        <taxon>Streptophyta</taxon>
        <taxon>Embryophyta</taxon>
        <taxon>Tracheophyta</taxon>
        <taxon>Spermatophyta</taxon>
        <taxon>Magnoliopsida</taxon>
        <taxon>eudicotyledons</taxon>
        <taxon>Gunneridae</taxon>
        <taxon>Pentapetalae</taxon>
        <taxon>rosids</taxon>
        <taxon>fabids</taxon>
        <taxon>Fabales</taxon>
        <taxon>Fabaceae</taxon>
        <taxon>Papilionoideae</taxon>
        <taxon>50 kb inversion clade</taxon>
        <taxon>NPAAA clade</taxon>
        <taxon>Hologalegina</taxon>
        <taxon>IRL clade</taxon>
        <taxon>Trifolieae</taxon>
        <taxon>Trifolium</taxon>
    </lineage>
</organism>
<comment type="caution">
    <text evidence="2">The sequence shown here is derived from an EMBL/GenBank/DDBJ whole genome shotgun (WGS) entry which is preliminary data.</text>
</comment>
<accession>A0A392TDJ3</accession>
<proteinExistence type="predicted"/>
<feature type="region of interest" description="Disordered" evidence="1">
    <location>
        <begin position="1"/>
        <end position="21"/>
    </location>
</feature>
<dbReference type="AlphaFoldDB" id="A0A392TDJ3"/>
<feature type="non-terminal residue" evidence="2">
    <location>
        <position position="1"/>
    </location>
</feature>
<evidence type="ECO:0000313" key="2">
    <source>
        <dbReference type="EMBL" id="MCI59211.1"/>
    </source>
</evidence>
<evidence type="ECO:0000256" key="1">
    <source>
        <dbReference type="SAM" id="MobiDB-lite"/>
    </source>
</evidence>